<dbReference type="PANTHER" id="PTHR30146">
    <property type="entry name" value="LACI-RELATED TRANSCRIPTIONAL REPRESSOR"/>
    <property type="match status" value="1"/>
</dbReference>
<gene>
    <name evidence="5" type="ORF">INP51_10920</name>
</gene>
<reference evidence="5 6" key="1">
    <citation type="submission" date="2020-10" db="EMBL/GenBank/DDBJ databases">
        <title>Blautia liquoris sp.nov., isolated from the mud in a fermentation cellar used for the production of Chinese strong-flavoured liquor.</title>
        <authorList>
            <person name="Lu L."/>
        </authorList>
    </citation>
    <scope>NUCLEOTIDE SEQUENCE [LARGE SCALE GENOMIC DNA]</scope>
    <source>
        <strain evidence="5 6">LZLJ-3</strain>
    </source>
</reference>
<dbReference type="CDD" id="cd01392">
    <property type="entry name" value="HTH_LacI"/>
    <property type="match status" value="1"/>
</dbReference>
<dbReference type="InterPro" id="IPR028082">
    <property type="entry name" value="Peripla_BP_I"/>
</dbReference>
<dbReference type="Pfam" id="PF00356">
    <property type="entry name" value="LacI"/>
    <property type="match status" value="1"/>
</dbReference>
<dbReference type="AlphaFoldDB" id="A0A7M2REY5"/>
<protein>
    <submittedName>
        <fullName evidence="5">LacI family DNA-binding transcriptional regulator</fullName>
    </submittedName>
</protein>
<evidence type="ECO:0000256" key="3">
    <source>
        <dbReference type="ARBA" id="ARBA00023163"/>
    </source>
</evidence>
<dbReference type="PROSITE" id="PS50932">
    <property type="entry name" value="HTH_LACI_2"/>
    <property type="match status" value="1"/>
</dbReference>
<dbReference type="Pfam" id="PF13407">
    <property type="entry name" value="Peripla_BP_4"/>
    <property type="match status" value="1"/>
</dbReference>
<dbReference type="KEGG" id="bliq:INP51_10920"/>
<feature type="domain" description="HTH lacI-type" evidence="4">
    <location>
        <begin position="5"/>
        <end position="59"/>
    </location>
</feature>
<keyword evidence="2 5" id="KW-0238">DNA-binding</keyword>
<name>A0A7M2REY5_9FIRM</name>
<dbReference type="GO" id="GO:0003700">
    <property type="term" value="F:DNA-binding transcription factor activity"/>
    <property type="evidence" value="ECO:0007669"/>
    <property type="project" value="TreeGrafter"/>
</dbReference>
<evidence type="ECO:0000256" key="2">
    <source>
        <dbReference type="ARBA" id="ARBA00023125"/>
    </source>
</evidence>
<dbReference type="Gene3D" id="3.40.50.2300">
    <property type="match status" value="2"/>
</dbReference>
<dbReference type="SUPFAM" id="SSF47413">
    <property type="entry name" value="lambda repressor-like DNA-binding domains"/>
    <property type="match status" value="1"/>
</dbReference>
<dbReference type="EMBL" id="CP063304">
    <property type="protein sequence ID" value="QOV18521.1"/>
    <property type="molecule type" value="Genomic_DNA"/>
</dbReference>
<dbReference type="InterPro" id="IPR010982">
    <property type="entry name" value="Lambda_DNA-bd_dom_sf"/>
</dbReference>
<dbReference type="RefSeq" id="WP_193734883.1">
    <property type="nucleotide sequence ID" value="NZ_CP063304.1"/>
</dbReference>
<dbReference type="SUPFAM" id="SSF53822">
    <property type="entry name" value="Periplasmic binding protein-like I"/>
    <property type="match status" value="1"/>
</dbReference>
<dbReference type="PANTHER" id="PTHR30146:SF109">
    <property type="entry name" value="HTH-TYPE TRANSCRIPTIONAL REGULATOR GALS"/>
    <property type="match status" value="1"/>
</dbReference>
<dbReference type="InterPro" id="IPR000843">
    <property type="entry name" value="HTH_LacI"/>
</dbReference>
<evidence type="ECO:0000313" key="6">
    <source>
        <dbReference type="Proteomes" id="UP000593601"/>
    </source>
</evidence>
<proteinExistence type="predicted"/>
<dbReference type="GO" id="GO:0000976">
    <property type="term" value="F:transcription cis-regulatory region binding"/>
    <property type="evidence" value="ECO:0007669"/>
    <property type="project" value="TreeGrafter"/>
</dbReference>
<organism evidence="5 6">
    <name type="scientific">Blautia liquoris</name>
    <dbReference type="NCBI Taxonomy" id="2779518"/>
    <lineage>
        <taxon>Bacteria</taxon>
        <taxon>Bacillati</taxon>
        <taxon>Bacillota</taxon>
        <taxon>Clostridia</taxon>
        <taxon>Lachnospirales</taxon>
        <taxon>Lachnospiraceae</taxon>
        <taxon>Blautia</taxon>
    </lineage>
</organism>
<dbReference type="InterPro" id="IPR025997">
    <property type="entry name" value="SBP_2_dom"/>
</dbReference>
<dbReference type="Gene3D" id="1.10.260.40">
    <property type="entry name" value="lambda repressor-like DNA-binding domains"/>
    <property type="match status" value="1"/>
</dbReference>
<keyword evidence="6" id="KW-1185">Reference proteome</keyword>
<dbReference type="SMART" id="SM00354">
    <property type="entry name" value="HTH_LACI"/>
    <property type="match status" value="1"/>
</dbReference>
<sequence>MSEKVTIKDIAKRTGTSITSVHRALHGTKGISEELRKKILLEVEKSNYRMDEAASMLRREKFHIVVLLPKNEADERFYYSGLWDGIYRGASEIEKNKVTITYVEAVGGIGYISDALEKLFDETDENLHGLVTLCDDEASLNWVTRFIRRGTKVALIDRGTILQGICCCIKTSSIDMGRLAVNMMHFLMKKDEGVLVLVNGPNQRVSYQEYFQGVKEKMRELNMKQELVNFNGYEAESGKKQLINLLNSRDIKGIITSNARATYWVCEFFDNRTEFELPPIVGTDVFQELQPFFESGILKASIYQSHREHGEKAMKDLYECLINPRMNYEKQTLGTLSLVVKENYKYFL</sequence>
<keyword evidence="3" id="KW-0804">Transcription</keyword>
<evidence type="ECO:0000259" key="4">
    <source>
        <dbReference type="PROSITE" id="PS50932"/>
    </source>
</evidence>
<evidence type="ECO:0000313" key="5">
    <source>
        <dbReference type="EMBL" id="QOV18521.1"/>
    </source>
</evidence>
<accession>A0A7M2REY5</accession>
<keyword evidence="1" id="KW-0805">Transcription regulation</keyword>
<dbReference type="Proteomes" id="UP000593601">
    <property type="component" value="Chromosome"/>
</dbReference>
<evidence type="ECO:0000256" key="1">
    <source>
        <dbReference type="ARBA" id="ARBA00023015"/>
    </source>
</evidence>